<feature type="region of interest" description="Disordered" evidence="1">
    <location>
        <begin position="170"/>
        <end position="202"/>
    </location>
</feature>
<dbReference type="AlphaFoldDB" id="F2JU93"/>
<evidence type="ECO:0000313" key="3">
    <source>
        <dbReference type="Proteomes" id="UP000001062"/>
    </source>
</evidence>
<feature type="compositionally biased region" description="Polar residues" evidence="1">
    <location>
        <begin position="170"/>
        <end position="179"/>
    </location>
</feature>
<dbReference type="HOGENOM" id="CLU_893720_0_0_6"/>
<dbReference type="EMBL" id="CP002583">
    <property type="protein sequence ID" value="ADZ91605.1"/>
    <property type="molecule type" value="Genomic_DNA"/>
</dbReference>
<sequence>MSISKSSGFAFRDVSEISQSSVNTKKLLEQGNLKIGDHNYKVSLRNGSIAVERHHQSSGNKVKSFFSAAKEQFTHRMAEGSKFSRSDRAADALNGIKNNEDFHSAQQARIQKIKNQRTQTQPQSSSTRVNQHAPTLQSFSSFRQNELDAASHYGERANERVIKEKYQEYTSARNSNQQPEARLQTGLKRQSKTQLPPPNLMDYASFKENVRGQDRYESVHTPEHQIRQEYSRYKKGVEQEYNQTTKAEPRTRPAPKTPERYDSVSSSQSSPASSRSRQSDADYYGHESGLTKHDSFMDEVDALTRKYLGED</sequence>
<dbReference type="Proteomes" id="UP000001062">
    <property type="component" value="Chromosome"/>
</dbReference>
<organism evidence="2 3">
    <name type="scientific">Marinomonas mediterranea (strain ATCC 700492 / JCM 21426 / NBRC 103028 / MMB-1)</name>
    <dbReference type="NCBI Taxonomy" id="717774"/>
    <lineage>
        <taxon>Bacteria</taxon>
        <taxon>Pseudomonadati</taxon>
        <taxon>Pseudomonadota</taxon>
        <taxon>Gammaproteobacteria</taxon>
        <taxon>Oceanospirillales</taxon>
        <taxon>Oceanospirillaceae</taxon>
        <taxon>Marinomonas</taxon>
    </lineage>
</organism>
<name>F2JU93_MARM1</name>
<keyword evidence="3" id="KW-1185">Reference proteome</keyword>
<proteinExistence type="predicted"/>
<reference evidence="2 3" key="1">
    <citation type="journal article" date="2012" name="Stand. Genomic Sci.">
        <title>Complete genome sequence of the melanogenic marine bacterium Marinomonas mediterranea type strain (MMB-1(T)).</title>
        <authorList>
            <person name="Lucas-Elio P."/>
            <person name="Goodwin L."/>
            <person name="Woyke T."/>
            <person name="Pitluck S."/>
            <person name="Nolan M."/>
            <person name="Kyrpides N.C."/>
            <person name="Detter J.C."/>
            <person name="Copeland A."/>
            <person name="Teshima H."/>
            <person name="Bruce D."/>
            <person name="Detter C."/>
            <person name="Tapia R."/>
            <person name="Han S."/>
            <person name="Land M.L."/>
            <person name="Ivanova N."/>
            <person name="Mikhailova N."/>
            <person name="Johnston A.W."/>
            <person name="Sanchez-Amat A."/>
        </authorList>
    </citation>
    <scope>NUCLEOTIDE SEQUENCE [LARGE SCALE GENOMIC DNA]</scope>
    <source>
        <strain evidence="3">ATCC 700492 / JCM 21426 / NBRC 103028 / MMB-1</strain>
    </source>
</reference>
<dbReference type="OrthoDB" id="5489595at2"/>
<dbReference type="KEGG" id="mme:Marme_2366"/>
<dbReference type="RefSeq" id="WP_013661510.1">
    <property type="nucleotide sequence ID" value="NC_015276.1"/>
</dbReference>
<dbReference type="PATRIC" id="fig|717774.3.peg.2443"/>
<feature type="compositionally biased region" description="Basic and acidic residues" evidence="1">
    <location>
        <begin position="277"/>
        <end position="298"/>
    </location>
</feature>
<evidence type="ECO:0000313" key="2">
    <source>
        <dbReference type="EMBL" id="ADZ91605.1"/>
    </source>
</evidence>
<gene>
    <name evidence="2" type="ordered locus">Marme_2366</name>
</gene>
<feature type="region of interest" description="Disordered" evidence="1">
    <location>
        <begin position="216"/>
        <end position="298"/>
    </location>
</feature>
<feature type="region of interest" description="Disordered" evidence="1">
    <location>
        <begin position="97"/>
        <end position="134"/>
    </location>
</feature>
<evidence type="ECO:0000256" key="1">
    <source>
        <dbReference type="SAM" id="MobiDB-lite"/>
    </source>
</evidence>
<feature type="compositionally biased region" description="Basic and acidic residues" evidence="1">
    <location>
        <begin position="247"/>
        <end position="262"/>
    </location>
</feature>
<feature type="compositionally biased region" description="Basic and acidic residues" evidence="1">
    <location>
        <begin position="216"/>
        <end position="238"/>
    </location>
</feature>
<feature type="compositionally biased region" description="Low complexity" evidence="1">
    <location>
        <begin position="263"/>
        <end position="276"/>
    </location>
</feature>
<protein>
    <submittedName>
        <fullName evidence="2">Uncharacterized protein</fullName>
    </submittedName>
</protein>
<accession>F2JU93</accession>
<feature type="compositionally biased region" description="Low complexity" evidence="1">
    <location>
        <begin position="118"/>
        <end position="127"/>
    </location>
</feature>